<reference evidence="5 6" key="1">
    <citation type="submission" date="2024-07" db="EMBL/GenBank/DDBJ databases">
        <authorList>
            <person name="Thanompreechachai J."/>
            <person name="Duangmal K."/>
        </authorList>
    </citation>
    <scope>NUCLEOTIDE SEQUENCE [LARGE SCALE GENOMIC DNA]</scope>
    <source>
        <strain evidence="5 6">LSe6-4</strain>
    </source>
</reference>
<dbReference type="Gene3D" id="3.90.79.10">
    <property type="entry name" value="Nucleoside Triphosphate Pyrophosphohydrolase"/>
    <property type="match status" value="1"/>
</dbReference>
<evidence type="ECO:0000256" key="2">
    <source>
        <dbReference type="ARBA" id="ARBA00022801"/>
    </source>
</evidence>
<dbReference type="PANTHER" id="PTHR43046">
    <property type="entry name" value="GDP-MANNOSE MANNOSYL HYDROLASE"/>
    <property type="match status" value="1"/>
</dbReference>
<dbReference type="PANTHER" id="PTHR43046:SF12">
    <property type="entry name" value="GDP-MANNOSE MANNOSYL HYDROLASE"/>
    <property type="match status" value="1"/>
</dbReference>
<keyword evidence="3" id="KW-0460">Magnesium</keyword>
<accession>A0ABV4H680</accession>
<dbReference type="PROSITE" id="PS00893">
    <property type="entry name" value="NUDIX_BOX"/>
    <property type="match status" value="1"/>
</dbReference>
<dbReference type="EMBL" id="JBGFTU010000016">
    <property type="protein sequence ID" value="MEZ0165950.1"/>
    <property type="molecule type" value="Genomic_DNA"/>
</dbReference>
<dbReference type="InterPro" id="IPR020084">
    <property type="entry name" value="NUDIX_hydrolase_CS"/>
</dbReference>
<organism evidence="5 6">
    <name type="scientific">Kineococcus halophytocola</name>
    <dbReference type="NCBI Taxonomy" id="3234027"/>
    <lineage>
        <taxon>Bacteria</taxon>
        <taxon>Bacillati</taxon>
        <taxon>Actinomycetota</taxon>
        <taxon>Actinomycetes</taxon>
        <taxon>Kineosporiales</taxon>
        <taxon>Kineosporiaceae</taxon>
        <taxon>Kineococcus</taxon>
    </lineage>
</organism>
<evidence type="ECO:0000313" key="5">
    <source>
        <dbReference type="EMBL" id="MEZ0165950.1"/>
    </source>
</evidence>
<comment type="cofactor">
    <cofactor evidence="1">
        <name>Mg(2+)</name>
        <dbReference type="ChEBI" id="CHEBI:18420"/>
    </cofactor>
</comment>
<dbReference type="Pfam" id="PF00293">
    <property type="entry name" value="NUDIX"/>
    <property type="match status" value="1"/>
</dbReference>
<evidence type="ECO:0000259" key="4">
    <source>
        <dbReference type="PROSITE" id="PS51462"/>
    </source>
</evidence>
<dbReference type="PROSITE" id="PS51462">
    <property type="entry name" value="NUDIX"/>
    <property type="match status" value="1"/>
</dbReference>
<name>A0ABV4H680_9ACTN</name>
<evidence type="ECO:0000256" key="1">
    <source>
        <dbReference type="ARBA" id="ARBA00001946"/>
    </source>
</evidence>
<feature type="domain" description="Nudix hydrolase" evidence="4">
    <location>
        <begin position="2"/>
        <end position="142"/>
    </location>
</feature>
<evidence type="ECO:0000256" key="3">
    <source>
        <dbReference type="ARBA" id="ARBA00022842"/>
    </source>
</evidence>
<dbReference type="InterPro" id="IPR000086">
    <property type="entry name" value="NUDIX_hydrolase_dom"/>
</dbReference>
<gene>
    <name evidence="5" type="ORF">AB2L27_14415</name>
</gene>
<sequence>MRLRRSARALVLTPDRDVLLAEHHPGGVRVRALPGGGLEPAEDVRSALRRELLEETGLDVDPAACPHVWRRTVLEPWAAPGWDGALEDVFLVRVPAAFTPRGAFDADRLRAEDLHGFGWWSLSEVAAMPAHGVLTAPADLAALVPRALRLPPGAVPLVVGT</sequence>
<dbReference type="SUPFAM" id="SSF55811">
    <property type="entry name" value="Nudix"/>
    <property type="match status" value="1"/>
</dbReference>
<evidence type="ECO:0000313" key="6">
    <source>
        <dbReference type="Proteomes" id="UP001565927"/>
    </source>
</evidence>
<comment type="caution">
    <text evidence="5">The sequence shown here is derived from an EMBL/GenBank/DDBJ whole genome shotgun (WGS) entry which is preliminary data.</text>
</comment>
<dbReference type="RefSeq" id="WP_370442174.1">
    <property type="nucleotide sequence ID" value="NZ_JBGFTU010000016.1"/>
</dbReference>
<keyword evidence="6" id="KW-1185">Reference proteome</keyword>
<keyword evidence="2" id="KW-0378">Hydrolase</keyword>
<proteinExistence type="predicted"/>
<dbReference type="InterPro" id="IPR015797">
    <property type="entry name" value="NUDIX_hydrolase-like_dom_sf"/>
</dbReference>
<protein>
    <submittedName>
        <fullName evidence="5">NUDIX domain-containing protein</fullName>
    </submittedName>
</protein>
<dbReference type="Proteomes" id="UP001565927">
    <property type="component" value="Unassembled WGS sequence"/>
</dbReference>